<protein>
    <submittedName>
        <fullName evidence="14">Cytochrome bd-I ubiquinol oxidase subunit 1 apoprotein</fullName>
    </submittedName>
</protein>
<keyword evidence="10 13" id="KW-1133">Transmembrane helix</keyword>
<evidence type="ECO:0000256" key="7">
    <source>
        <dbReference type="ARBA" id="ARBA00022692"/>
    </source>
</evidence>
<organism evidence="14 15">
    <name type="scientific">Williamwhitmania taraxaci</name>
    <dbReference type="NCBI Taxonomy" id="1640674"/>
    <lineage>
        <taxon>Bacteria</taxon>
        <taxon>Pseudomonadati</taxon>
        <taxon>Bacteroidota</taxon>
        <taxon>Bacteroidia</taxon>
        <taxon>Bacteroidales</taxon>
        <taxon>Williamwhitmaniaceae</taxon>
        <taxon>Williamwhitmania</taxon>
    </lineage>
</organism>
<keyword evidence="8 13" id="KW-0479">Metal-binding</keyword>
<evidence type="ECO:0000256" key="3">
    <source>
        <dbReference type="ARBA" id="ARBA00022448"/>
    </source>
</evidence>
<evidence type="ECO:0000256" key="12">
    <source>
        <dbReference type="ARBA" id="ARBA00023136"/>
    </source>
</evidence>
<dbReference type="PANTHER" id="PTHR30365">
    <property type="entry name" value="CYTOCHROME D UBIQUINOL OXIDASE"/>
    <property type="match status" value="1"/>
</dbReference>
<evidence type="ECO:0000256" key="9">
    <source>
        <dbReference type="ARBA" id="ARBA00022982"/>
    </source>
</evidence>
<dbReference type="PIRSF" id="PIRSF006446">
    <property type="entry name" value="Cyt_quinol_oxidase_1"/>
    <property type="match status" value="1"/>
</dbReference>
<keyword evidence="6 13" id="KW-0349">Heme</keyword>
<dbReference type="AlphaFoldDB" id="A0A1G6SKN1"/>
<dbReference type="GO" id="GO:0009055">
    <property type="term" value="F:electron transfer activity"/>
    <property type="evidence" value="ECO:0007669"/>
    <property type="project" value="UniProtKB-UniRule"/>
</dbReference>
<dbReference type="STRING" id="1640674.SAMN05216323_10953"/>
<dbReference type="Proteomes" id="UP000199452">
    <property type="component" value="Unassembled WGS sequence"/>
</dbReference>
<dbReference type="GO" id="GO:0005886">
    <property type="term" value="C:plasma membrane"/>
    <property type="evidence" value="ECO:0007669"/>
    <property type="project" value="UniProtKB-SubCell"/>
</dbReference>
<evidence type="ECO:0000256" key="13">
    <source>
        <dbReference type="PIRNR" id="PIRNR006446"/>
    </source>
</evidence>
<proteinExistence type="inferred from homology"/>
<keyword evidence="12 13" id="KW-0472">Membrane</keyword>
<feature type="transmembrane region" description="Helical" evidence="13">
    <location>
        <begin position="98"/>
        <end position="122"/>
    </location>
</feature>
<feature type="transmembrane region" description="Helical" evidence="13">
    <location>
        <begin position="483"/>
        <end position="502"/>
    </location>
</feature>
<evidence type="ECO:0000256" key="8">
    <source>
        <dbReference type="ARBA" id="ARBA00022723"/>
    </source>
</evidence>
<keyword evidence="7 13" id="KW-0812">Transmembrane</keyword>
<dbReference type="Pfam" id="PF01654">
    <property type="entry name" value="Cyt_bd_oxida_I"/>
    <property type="match status" value="1"/>
</dbReference>
<evidence type="ECO:0000256" key="10">
    <source>
        <dbReference type="ARBA" id="ARBA00022989"/>
    </source>
</evidence>
<keyword evidence="9 13" id="KW-0249">Electron transport</keyword>
<dbReference type="InterPro" id="IPR002585">
    <property type="entry name" value="Cyt-d_ubiquinol_oxidase_su_1"/>
</dbReference>
<evidence type="ECO:0000313" key="14">
    <source>
        <dbReference type="EMBL" id="SDD16676.1"/>
    </source>
</evidence>
<gene>
    <name evidence="14" type="ORF">SAMN05216323_10953</name>
</gene>
<dbReference type="GO" id="GO:0070069">
    <property type="term" value="C:cytochrome complex"/>
    <property type="evidence" value="ECO:0007669"/>
    <property type="project" value="UniProtKB-UniRule"/>
</dbReference>
<reference evidence="14 15" key="1">
    <citation type="submission" date="2016-09" db="EMBL/GenBank/DDBJ databases">
        <authorList>
            <person name="Capua I."/>
            <person name="De Benedictis P."/>
            <person name="Joannis T."/>
            <person name="Lombin L.H."/>
            <person name="Cattoli G."/>
        </authorList>
    </citation>
    <scope>NUCLEOTIDE SEQUENCE [LARGE SCALE GENOMIC DNA]</scope>
    <source>
        <strain evidence="14 15">A7P-90m</strain>
    </source>
</reference>
<dbReference type="EMBL" id="FMYP01000095">
    <property type="protein sequence ID" value="SDD16676.1"/>
    <property type="molecule type" value="Genomic_DNA"/>
</dbReference>
<keyword evidence="3 13" id="KW-0813">Transport</keyword>
<keyword evidence="4 13" id="KW-1003">Cell membrane</keyword>
<feature type="transmembrane region" description="Helical" evidence="13">
    <location>
        <begin position="436"/>
        <end position="458"/>
    </location>
</feature>
<feature type="transmembrane region" description="Helical" evidence="13">
    <location>
        <begin position="134"/>
        <end position="156"/>
    </location>
</feature>
<keyword evidence="5" id="KW-0997">Cell inner membrane</keyword>
<feature type="transmembrane region" description="Helical" evidence="13">
    <location>
        <begin position="189"/>
        <end position="213"/>
    </location>
</feature>
<dbReference type="GO" id="GO:0046872">
    <property type="term" value="F:metal ion binding"/>
    <property type="evidence" value="ECO:0007669"/>
    <property type="project" value="UniProtKB-UniRule"/>
</dbReference>
<comment type="similarity">
    <text evidence="2 13">Belongs to the cytochrome ubiquinol oxidase subunit 1 family.</text>
</comment>
<accession>A0A1G6SKN1</accession>
<dbReference type="PANTHER" id="PTHR30365:SF0">
    <property type="entry name" value="CYTOCHROME BD-I UBIQUINOL OXIDASE SUBUNIT 1"/>
    <property type="match status" value="1"/>
</dbReference>
<dbReference type="OrthoDB" id="9807042at2"/>
<evidence type="ECO:0000256" key="4">
    <source>
        <dbReference type="ARBA" id="ARBA00022475"/>
    </source>
</evidence>
<evidence type="ECO:0000256" key="6">
    <source>
        <dbReference type="ARBA" id="ARBA00022617"/>
    </source>
</evidence>
<evidence type="ECO:0000256" key="1">
    <source>
        <dbReference type="ARBA" id="ARBA00004429"/>
    </source>
</evidence>
<feature type="transmembrane region" description="Helical" evidence="13">
    <location>
        <begin position="59"/>
        <end position="78"/>
    </location>
</feature>
<feature type="transmembrane region" description="Helical" evidence="13">
    <location>
        <begin position="401"/>
        <end position="424"/>
    </location>
</feature>
<dbReference type="GO" id="GO:0016682">
    <property type="term" value="F:oxidoreductase activity, acting on diphenols and related substances as donors, oxygen as acceptor"/>
    <property type="evidence" value="ECO:0007669"/>
    <property type="project" value="TreeGrafter"/>
</dbReference>
<sequence length="520" mass="58098">MIENLDLSVVNWSRAQFALTAMYHWLFVPLTLGLSFLIAIFETLYVRTGNEEWKRITKFWMTLFGINFAIGVATGIILEFEFGTNWSNYSWFVGDIFGAPLAIEGIMAFFMESTFIAIMFFGWNKVSKRFHLTASWLTAIGANLSALWILVANGWMQYPIGMTFNSDTARNEMTNFWEVLLSPVAVNKFLHTVTSGYVLASVFVLGVSAWYLLKGREILMAKRSIIIAGVFGLISSLFLAFTGDGSAYQVAQKQPMKLAAMEGLYNGTEGAGLVAVGMLTPGKTYDDGKDPFVFKIEIPKLLSMLSYKDANAFVPGVKDIIDGYVVNDSEGIPILVPSAQQKIDRGRIAIQALSDYRKAKMAGDSSMMMFSKMVLQENFAYFGYGYLNNTSSIIPNVPLTFYSFHVMVALGFFFILLFGVVLWLTLKKELMNHRWLLYLMVVSVPLVYIAQQAGWIVAEVGRQPWVIQDLLPTVAAVSRIDASAVQVTFWMFGVLFTVLLIAELRIMFKAIKTGPNDGGH</sequence>
<dbReference type="RefSeq" id="WP_092440858.1">
    <property type="nucleotide sequence ID" value="NZ_FMYP01000095.1"/>
</dbReference>
<feature type="transmembrane region" description="Helical" evidence="13">
    <location>
        <begin position="22"/>
        <end position="47"/>
    </location>
</feature>
<dbReference type="GO" id="GO:0019646">
    <property type="term" value="P:aerobic electron transport chain"/>
    <property type="evidence" value="ECO:0007669"/>
    <property type="project" value="InterPro"/>
</dbReference>
<feature type="transmembrane region" description="Helical" evidence="13">
    <location>
        <begin position="225"/>
        <end position="243"/>
    </location>
</feature>
<keyword evidence="15" id="KW-1185">Reference proteome</keyword>
<evidence type="ECO:0000256" key="5">
    <source>
        <dbReference type="ARBA" id="ARBA00022519"/>
    </source>
</evidence>
<dbReference type="GO" id="GO:0020037">
    <property type="term" value="F:heme binding"/>
    <property type="evidence" value="ECO:0007669"/>
    <property type="project" value="TreeGrafter"/>
</dbReference>
<evidence type="ECO:0000313" key="15">
    <source>
        <dbReference type="Proteomes" id="UP000199452"/>
    </source>
</evidence>
<evidence type="ECO:0000256" key="2">
    <source>
        <dbReference type="ARBA" id="ARBA00009819"/>
    </source>
</evidence>
<evidence type="ECO:0000256" key="11">
    <source>
        <dbReference type="ARBA" id="ARBA00023004"/>
    </source>
</evidence>
<comment type="subcellular location">
    <subcellularLocation>
        <location evidence="1">Cell inner membrane</location>
        <topology evidence="1">Multi-pass membrane protein</topology>
    </subcellularLocation>
</comment>
<keyword evidence="11 13" id="KW-0408">Iron</keyword>
<name>A0A1G6SKN1_9BACT</name>